<protein>
    <submittedName>
        <fullName evidence="2">Uncharacterized protein</fullName>
    </submittedName>
</protein>
<dbReference type="EMBL" id="MLAK01001451">
    <property type="protein sequence ID" value="OHS92925.1"/>
    <property type="molecule type" value="Genomic_DNA"/>
</dbReference>
<dbReference type="VEuPathDB" id="TrichDB:TRFO_40735"/>
<feature type="compositionally biased region" description="Low complexity" evidence="1">
    <location>
        <begin position="204"/>
        <end position="227"/>
    </location>
</feature>
<dbReference type="GeneID" id="94848085"/>
<accession>A0A1J4J647</accession>
<evidence type="ECO:0000256" key="1">
    <source>
        <dbReference type="SAM" id="MobiDB-lite"/>
    </source>
</evidence>
<proteinExistence type="predicted"/>
<sequence length="825" mass="94025">MYPYFQGRSEGQSFNFQRGNNLNIDAKKRSNPPQISIERPKKQPVEQTTPFSIGIGQTHIVTAPVNMPTSQEMPRTPSISIEKRNGSKLNLFYQGNQNCANSVSNLTDLSSHMQNRGITIQRPNSTLFDRPNMASSEEQKYDDIVKLPIKEFYTPDEISMLKPLCPPLKRLQSPGFITLLTFFNEKNAYKKNNLNSQNSSPTHSNNYNSNYNNSNNYNSNNSSNNSNIYFGGKKRRKNNYNKRKNKGSSQKQLYEHSEERFIGMSLADEAGLLDHSSEQTKRAKAQVMLNRLNRVNVQSVLNSFLALNLRNEVIVELLLDVATADSEFPERNSQLGNVLDFTIRFCSQSFQFKKVLIQESLKIAEELNEKPHNRMSIGRLQSIITWLAALFAGNVITAFNFVDYSVLVIEKQSMERAIEILRTGLFVAGRCLDERCKELGEPLFEYLQTNKSSRGHLKFLVSELFILRNSGWDHSVVNRFQKKKPGALEIKRSTSIPSSMFTMSNSISNPSASQPISAVSEMSSMSSTNSISSFSELQLSDSPSLSKIVEMTAIDDIESRFMNNCTDPPDNLGINDAFKICFSLFRKHFHSANGFASFTAKMTMKIVDNYITNNGNNCMTNNMVNEIDNKKAIIKDSISTEMKYFESLVQDEENPTLWLTAFSVLAFFYIEKMIDLEFIIQKYIEIPEKCFKPKKTSIINTIADITGAPINEIDTAFQMLKKNDVEERNFDLIDSLICLCEPLEDRENINSEIAAGVFIRDLFDDAFKDETPQIIETFEPNKAKIEELKMKFGDIIIRFISNNLDYCQFDEEQLAKTREYFEIGV</sequence>
<feature type="compositionally biased region" description="Basic residues" evidence="1">
    <location>
        <begin position="232"/>
        <end position="246"/>
    </location>
</feature>
<feature type="compositionally biased region" description="Polar residues" evidence="1">
    <location>
        <begin position="192"/>
        <end position="203"/>
    </location>
</feature>
<dbReference type="SUPFAM" id="SSF48371">
    <property type="entry name" value="ARM repeat"/>
    <property type="match status" value="1"/>
</dbReference>
<name>A0A1J4J647_9EUKA</name>
<feature type="compositionally biased region" description="Polar residues" evidence="1">
    <location>
        <begin position="9"/>
        <end position="23"/>
    </location>
</feature>
<dbReference type="Gene3D" id="1.25.40.180">
    <property type="match status" value="1"/>
</dbReference>
<dbReference type="RefSeq" id="XP_068346062.1">
    <property type="nucleotide sequence ID" value="XM_068513381.1"/>
</dbReference>
<reference evidence="2" key="1">
    <citation type="submission" date="2016-10" db="EMBL/GenBank/DDBJ databases">
        <authorList>
            <person name="Benchimol M."/>
            <person name="Almeida L.G."/>
            <person name="Vasconcelos A.T."/>
            <person name="Perreira-Neves A."/>
            <person name="Rosa I.A."/>
            <person name="Tasca T."/>
            <person name="Bogo M.R."/>
            <person name="de Souza W."/>
        </authorList>
    </citation>
    <scope>NUCLEOTIDE SEQUENCE [LARGE SCALE GENOMIC DNA]</scope>
    <source>
        <strain evidence="2">K</strain>
    </source>
</reference>
<comment type="caution">
    <text evidence="2">The sequence shown here is derived from an EMBL/GenBank/DDBJ whole genome shotgun (WGS) entry which is preliminary data.</text>
</comment>
<dbReference type="Proteomes" id="UP000179807">
    <property type="component" value="Unassembled WGS sequence"/>
</dbReference>
<dbReference type="OrthoDB" id="10588459at2759"/>
<evidence type="ECO:0000313" key="3">
    <source>
        <dbReference type="Proteomes" id="UP000179807"/>
    </source>
</evidence>
<gene>
    <name evidence="2" type="ORF">TRFO_40735</name>
</gene>
<feature type="region of interest" description="Disordered" evidence="1">
    <location>
        <begin position="1"/>
        <end position="47"/>
    </location>
</feature>
<evidence type="ECO:0000313" key="2">
    <source>
        <dbReference type="EMBL" id="OHS92925.1"/>
    </source>
</evidence>
<keyword evidence="3" id="KW-1185">Reference proteome</keyword>
<feature type="region of interest" description="Disordered" evidence="1">
    <location>
        <begin position="192"/>
        <end position="253"/>
    </location>
</feature>
<organism evidence="2 3">
    <name type="scientific">Tritrichomonas foetus</name>
    <dbReference type="NCBI Taxonomy" id="1144522"/>
    <lineage>
        <taxon>Eukaryota</taxon>
        <taxon>Metamonada</taxon>
        <taxon>Parabasalia</taxon>
        <taxon>Tritrichomonadida</taxon>
        <taxon>Tritrichomonadidae</taxon>
        <taxon>Tritrichomonas</taxon>
    </lineage>
</organism>
<dbReference type="InterPro" id="IPR016024">
    <property type="entry name" value="ARM-type_fold"/>
</dbReference>
<dbReference type="AlphaFoldDB" id="A0A1J4J647"/>